<dbReference type="PROSITE" id="PS50113">
    <property type="entry name" value="PAC"/>
    <property type="match status" value="1"/>
</dbReference>
<dbReference type="GO" id="GO:0005737">
    <property type="term" value="C:cytoplasm"/>
    <property type="evidence" value="ECO:0007669"/>
    <property type="project" value="InterPro"/>
</dbReference>
<dbReference type="PROSITE" id="PS50123">
    <property type="entry name" value="CHER"/>
    <property type="match status" value="1"/>
</dbReference>
<keyword evidence="4" id="KW-0175">Coiled coil</keyword>
<keyword evidence="3" id="KW-0378">Hydrolase</keyword>
<dbReference type="InterPro" id="IPR036097">
    <property type="entry name" value="HisK_dim/P_sf"/>
</dbReference>
<evidence type="ECO:0000313" key="10">
    <source>
        <dbReference type="Proteomes" id="UP000010959"/>
    </source>
</evidence>
<feature type="active site" evidence="3">
    <location>
        <position position="7"/>
    </location>
</feature>
<evidence type="ECO:0000256" key="3">
    <source>
        <dbReference type="PROSITE-ProRule" id="PRU00050"/>
    </source>
</evidence>
<dbReference type="Pfam" id="PF02518">
    <property type="entry name" value="HATPase_c"/>
    <property type="match status" value="1"/>
</dbReference>
<dbReference type="InterPro" id="IPR000780">
    <property type="entry name" value="CheR_MeTrfase"/>
</dbReference>
<dbReference type="PANTHER" id="PTHR24422">
    <property type="entry name" value="CHEMOTAXIS PROTEIN METHYLTRANSFERASE"/>
    <property type="match status" value="1"/>
</dbReference>
<organism evidence="9 10">
    <name type="scientific">Rhodopirellula baltica SWK14</name>
    <dbReference type="NCBI Taxonomy" id="993516"/>
    <lineage>
        <taxon>Bacteria</taxon>
        <taxon>Pseudomonadati</taxon>
        <taxon>Planctomycetota</taxon>
        <taxon>Planctomycetia</taxon>
        <taxon>Pirellulales</taxon>
        <taxon>Pirellulaceae</taxon>
        <taxon>Rhodopirellula</taxon>
    </lineage>
</organism>
<dbReference type="EC" id="2.7.13.3" evidence="2"/>
<dbReference type="GO" id="GO:0008984">
    <property type="term" value="F:protein-glutamate methylesterase activity"/>
    <property type="evidence" value="ECO:0007669"/>
    <property type="project" value="InterPro"/>
</dbReference>
<dbReference type="PATRIC" id="fig|993516.3.peg.5390"/>
<dbReference type="InterPro" id="IPR035909">
    <property type="entry name" value="CheB_C"/>
</dbReference>
<dbReference type="PROSITE" id="PS50109">
    <property type="entry name" value="HIS_KIN"/>
    <property type="match status" value="1"/>
</dbReference>
<dbReference type="InterPro" id="IPR003594">
    <property type="entry name" value="HATPase_dom"/>
</dbReference>
<feature type="domain" description="PAC" evidence="6">
    <location>
        <begin position="783"/>
        <end position="833"/>
    </location>
</feature>
<evidence type="ECO:0000259" key="8">
    <source>
        <dbReference type="PROSITE" id="PS50123"/>
    </source>
</evidence>
<dbReference type="InterPro" id="IPR003661">
    <property type="entry name" value="HisK_dim/P_dom"/>
</dbReference>
<dbReference type="InterPro" id="IPR022641">
    <property type="entry name" value="CheR_N"/>
</dbReference>
<dbReference type="Pfam" id="PF01739">
    <property type="entry name" value="CheR"/>
    <property type="match status" value="1"/>
</dbReference>
<dbReference type="SUPFAM" id="SSF53335">
    <property type="entry name" value="S-adenosyl-L-methionine-dependent methyltransferases"/>
    <property type="match status" value="1"/>
</dbReference>
<dbReference type="SUPFAM" id="SSF55874">
    <property type="entry name" value="ATPase domain of HSP90 chaperone/DNA topoisomerase II/histidine kinase"/>
    <property type="match status" value="1"/>
</dbReference>
<accession>L7CAL5</accession>
<dbReference type="EMBL" id="AMWG01000135">
    <property type="protein sequence ID" value="ELP31048.1"/>
    <property type="molecule type" value="Genomic_DNA"/>
</dbReference>
<dbReference type="Gene3D" id="1.10.287.130">
    <property type="match status" value="1"/>
</dbReference>
<dbReference type="SMART" id="SM00387">
    <property type="entry name" value="HATPase_c"/>
    <property type="match status" value="1"/>
</dbReference>
<dbReference type="SUPFAM" id="SSF47757">
    <property type="entry name" value="Chemotaxis receptor methyltransferase CheR, N-terminal domain"/>
    <property type="match status" value="1"/>
</dbReference>
<dbReference type="PROSITE" id="PS50122">
    <property type="entry name" value="CHEB"/>
    <property type="match status" value="1"/>
</dbReference>
<dbReference type="GO" id="GO:0008757">
    <property type="term" value="F:S-adenosylmethionine-dependent methyltransferase activity"/>
    <property type="evidence" value="ECO:0007669"/>
    <property type="project" value="InterPro"/>
</dbReference>
<feature type="coiled-coil region" evidence="4">
    <location>
        <begin position="651"/>
        <end position="713"/>
    </location>
</feature>
<evidence type="ECO:0000256" key="2">
    <source>
        <dbReference type="ARBA" id="ARBA00012438"/>
    </source>
</evidence>
<evidence type="ECO:0000256" key="4">
    <source>
        <dbReference type="SAM" id="Coils"/>
    </source>
</evidence>
<dbReference type="Pfam" id="PF00512">
    <property type="entry name" value="HisKA"/>
    <property type="match status" value="1"/>
</dbReference>
<dbReference type="Pfam" id="PF13596">
    <property type="entry name" value="PAS_10"/>
    <property type="match status" value="1"/>
</dbReference>
<dbReference type="AlphaFoldDB" id="L7CAL5"/>
<dbReference type="Gene3D" id="3.40.50.150">
    <property type="entry name" value="Vaccinia Virus protein VP39"/>
    <property type="match status" value="1"/>
</dbReference>
<keyword evidence="9" id="KW-0808">Transferase</keyword>
<dbReference type="SUPFAM" id="SSF55785">
    <property type="entry name" value="PYP-like sensor domain (PAS domain)"/>
    <property type="match status" value="1"/>
</dbReference>
<dbReference type="SUPFAM" id="SSF52738">
    <property type="entry name" value="Methylesterase CheB, C-terminal domain"/>
    <property type="match status" value="1"/>
</dbReference>
<dbReference type="GO" id="GO:0006935">
    <property type="term" value="P:chemotaxis"/>
    <property type="evidence" value="ECO:0007669"/>
    <property type="project" value="UniProtKB-UniRule"/>
</dbReference>
<dbReference type="InterPro" id="IPR035965">
    <property type="entry name" value="PAS-like_dom_sf"/>
</dbReference>
<feature type="domain" description="Histidine kinase" evidence="5">
    <location>
        <begin position="850"/>
        <end position="1063"/>
    </location>
</feature>
<dbReference type="SMART" id="SM00138">
    <property type="entry name" value="MeTrc"/>
    <property type="match status" value="1"/>
</dbReference>
<dbReference type="InterPro" id="IPR029063">
    <property type="entry name" value="SAM-dependent_MTases_sf"/>
</dbReference>
<dbReference type="Pfam" id="PF03705">
    <property type="entry name" value="CheR_N"/>
    <property type="match status" value="1"/>
</dbReference>
<dbReference type="Pfam" id="PF01339">
    <property type="entry name" value="CheB_methylest"/>
    <property type="match status" value="1"/>
</dbReference>
<dbReference type="CDD" id="cd00082">
    <property type="entry name" value="HisKA"/>
    <property type="match status" value="1"/>
</dbReference>
<feature type="active site" evidence="3">
    <location>
        <position position="126"/>
    </location>
</feature>
<dbReference type="InterPro" id="IPR005467">
    <property type="entry name" value="His_kinase_dom"/>
</dbReference>
<dbReference type="InterPro" id="IPR050903">
    <property type="entry name" value="Bact_Chemotaxis_MeTrfase"/>
</dbReference>
<dbReference type="InterPro" id="IPR036890">
    <property type="entry name" value="HATPase_C_sf"/>
</dbReference>
<gene>
    <name evidence="9" type="ORF">RBSWK_05047</name>
</gene>
<feature type="domain" description="CheR-type methyltransferase" evidence="8">
    <location>
        <begin position="207"/>
        <end position="464"/>
    </location>
</feature>
<dbReference type="InterPro" id="IPR000700">
    <property type="entry name" value="PAS-assoc_C"/>
</dbReference>
<proteinExistence type="predicted"/>
<dbReference type="Gene3D" id="3.30.565.10">
    <property type="entry name" value="Histidine kinase-like ATPase, C-terminal domain"/>
    <property type="match status" value="1"/>
</dbReference>
<dbReference type="SMART" id="SM00388">
    <property type="entry name" value="HisKA"/>
    <property type="match status" value="1"/>
</dbReference>
<dbReference type="PRINTS" id="PR00996">
    <property type="entry name" value="CHERMTFRASE"/>
</dbReference>
<comment type="caution">
    <text evidence="9">The sequence shown here is derived from an EMBL/GenBank/DDBJ whole genome shotgun (WGS) entry which is preliminary data.</text>
</comment>
<feature type="domain" description="CheB-type methylesterase" evidence="7">
    <location>
        <begin position="1"/>
        <end position="184"/>
    </location>
</feature>
<dbReference type="InterPro" id="IPR022642">
    <property type="entry name" value="CheR_C"/>
</dbReference>
<dbReference type="CDD" id="cd16434">
    <property type="entry name" value="CheB-CheR_fusion"/>
    <property type="match status" value="1"/>
</dbReference>
<dbReference type="PANTHER" id="PTHR24422:SF27">
    <property type="entry name" value="PROTEIN-GLUTAMATE O-METHYLTRANSFERASE"/>
    <property type="match status" value="1"/>
</dbReference>
<protein>
    <recommendedName>
        <fullName evidence="2">histidine kinase</fullName>
        <ecNumber evidence="2">2.7.13.3</ecNumber>
    </recommendedName>
</protein>
<sequence>MVGIGASAGGLAPIEEFFDHMPPDTGMSFVVIQHLSPDFKSLMDELLARHTKMTIHKVTDGIQVEPNTIYLIPPEKNMALSAGKLLLTQQDHARGLNLPIDIFFRSLAQDAGSRAVAIVLSGTGSDGSRGVKDVRELGGVVMVQTEASAGFDGMPRAAIQSHAVDAVCTPAEMPARLIEYAKARNREALKDREDESEPSGESALFSILRMFRLRHGLDFALYKPATITRRLERRMQMGGFRDANEYAAVLESDDEEFEALYRDLLVEVTQFFRDEAAFNRLRKDIIPGIVDKAIPGEELRIWVPGCATGEEAYSIAMLFHEAMEKAGLDREYKVFATDVHRTSLETASTGVYPTSALDSVPSDFQVKYFTQSSGLCHIKREVRQRVIFAANDLTNDPPFTRLDFISCRNVLIYLEPKIQKRILSLFHFGLRTGGTLFLGPSETVGDLATEFETLDRHWRLYSKRRDVRLPDAARLPVTPILSTVIREKQHGFVAVSPQGDRQAWLSTAMEDLLTKHVPPSLMVNEFNEVIHTFGDARKLLVQPEGRPSLDVLKMLSLELRTATSAALLRAKQKGIPAVFDGIRVTGEGDAPDRTYKVTVEPYKKTSQSLYLICIEEMQEESEEENVIERFQADDLSSERIGNLELELSYTRETLQATVEELESSNEELQATNQELIASNEELQSTNEELHSVNEELYTVNSEHKQKIEELTQLTSDMDNLLKSTDIGTIFLDNELCIRMFTPAISAAFNVMEQDVGRPINHIAYKLDSPNLLSDAAAVLASCGSRETEVQNSDGRVYLQRMQPYRTEEGVVRGIVLTTTDVTALKQAEQAQRTLMTLAQVGEELPDFAYAVSHDLQAPLRHISQYAEILDLAMKENDEKKVLKSSKVIRDSASNLSMMIEALLTYSRINTLGRPLDRVPLSDAIGDAVANLSSTLEYHNAKVEMDHLAVVTGDREQLQLLFFHLIDNAIKYRADDAPLIRITSQSDDGFINISIADNGIGVDDRHKNRVFTIFKRLGFKPDVPGIGVGLAICKRIVIRHGGRIWLENNPNGGTVVCLTLREFRDSGAPSLAERADREQH</sequence>
<dbReference type="Gene3D" id="3.30.450.20">
    <property type="entry name" value="PAS domain"/>
    <property type="match status" value="1"/>
</dbReference>
<evidence type="ECO:0000259" key="7">
    <source>
        <dbReference type="PROSITE" id="PS50122"/>
    </source>
</evidence>
<dbReference type="InterPro" id="IPR000673">
    <property type="entry name" value="Sig_transdc_resp-reg_Me-estase"/>
</dbReference>
<evidence type="ECO:0000259" key="5">
    <source>
        <dbReference type="PROSITE" id="PS50109"/>
    </source>
</evidence>
<name>L7CAL5_RHOBT</name>
<evidence type="ECO:0000313" key="9">
    <source>
        <dbReference type="EMBL" id="ELP31048.1"/>
    </source>
</evidence>
<dbReference type="Gene3D" id="3.40.50.180">
    <property type="entry name" value="Methylesterase CheB, C-terminal domain"/>
    <property type="match status" value="1"/>
</dbReference>
<keyword evidence="9" id="KW-0418">Kinase</keyword>
<evidence type="ECO:0000259" key="6">
    <source>
        <dbReference type="PROSITE" id="PS50113"/>
    </source>
</evidence>
<comment type="catalytic activity">
    <reaction evidence="1">
        <text>ATP + protein L-histidine = ADP + protein N-phospho-L-histidine.</text>
        <dbReference type="EC" id="2.7.13.3"/>
    </reaction>
</comment>
<keyword evidence="3" id="KW-0145">Chemotaxis</keyword>
<dbReference type="SUPFAM" id="SSF47384">
    <property type="entry name" value="Homodimeric domain of signal transducing histidine kinase"/>
    <property type="match status" value="1"/>
</dbReference>
<dbReference type="Proteomes" id="UP000010959">
    <property type="component" value="Unassembled WGS sequence"/>
</dbReference>
<evidence type="ECO:0000256" key="1">
    <source>
        <dbReference type="ARBA" id="ARBA00000085"/>
    </source>
</evidence>
<feature type="active site" evidence="3">
    <location>
        <position position="34"/>
    </location>
</feature>
<dbReference type="GO" id="GO:0000156">
    <property type="term" value="F:phosphorelay response regulator activity"/>
    <property type="evidence" value="ECO:0007669"/>
    <property type="project" value="InterPro"/>
</dbReference>
<reference evidence="9 10" key="1">
    <citation type="journal article" date="2013" name="Mar. Genomics">
        <title>Expression of sulfatases in Rhodopirellula baltica and the diversity of sulfatases in the genus Rhodopirellula.</title>
        <authorList>
            <person name="Wegner C.E."/>
            <person name="Richter-Heitmann T."/>
            <person name="Klindworth A."/>
            <person name="Klockow C."/>
            <person name="Richter M."/>
            <person name="Achstetter T."/>
            <person name="Glockner F.O."/>
            <person name="Harder J."/>
        </authorList>
    </citation>
    <scope>NUCLEOTIDE SEQUENCE [LARGE SCALE GENOMIC DNA]</scope>
    <source>
        <strain evidence="9 10">SWK14</strain>
    </source>
</reference>
<dbReference type="GO" id="GO:0000155">
    <property type="term" value="F:phosphorelay sensor kinase activity"/>
    <property type="evidence" value="ECO:0007669"/>
    <property type="project" value="InterPro"/>
</dbReference>